<organism evidence="2 3">
    <name type="scientific">Gymnopus androsaceus JB14</name>
    <dbReference type="NCBI Taxonomy" id="1447944"/>
    <lineage>
        <taxon>Eukaryota</taxon>
        <taxon>Fungi</taxon>
        <taxon>Dikarya</taxon>
        <taxon>Basidiomycota</taxon>
        <taxon>Agaricomycotina</taxon>
        <taxon>Agaricomycetes</taxon>
        <taxon>Agaricomycetidae</taxon>
        <taxon>Agaricales</taxon>
        <taxon>Marasmiineae</taxon>
        <taxon>Omphalotaceae</taxon>
        <taxon>Gymnopus</taxon>
    </lineage>
</organism>
<dbReference type="EMBL" id="ML769639">
    <property type="protein sequence ID" value="KAE9390997.1"/>
    <property type="molecule type" value="Genomic_DNA"/>
</dbReference>
<protein>
    <submittedName>
        <fullName evidence="2">Uncharacterized protein</fullName>
    </submittedName>
</protein>
<name>A0A6A4H1C2_9AGAR</name>
<sequence length="223" mass="23941">MTLGKEPKDFVAVRDLESVTRQDPGRTEGEMVKSRPLRQCGAAPHCLKYRGFGRWDAERSWKASGRGLVEGGRAMRDDDGRSSSSRRAPSFNPDPTDGADTSTGVRDSLNVPKPSSKPDPPMAPILQPAFTIHSTYQVPAEPLFQTRPTNCADTSTSATLSPAKKQRYKYLIRTFAPFRYSSHSPSSFVLSLLQTPPSSAGSPSSAVASPSTPTVVAATLSAA</sequence>
<keyword evidence="3" id="KW-1185">Reference proteome</keyword>
<dbReference type="AlphaFoldDB" id="A0A6A4H1C2"/>
<feature type="region of interest" description="Disordered" evidence="1">
    <location>
        <begin position="1"/>
        <end position="36"/>
    </location>
</feature>
<feature type="region of interest" description="Disordered" evidence="1">
    <location>
        <begin position="60"/>
        <end position="128"/>
    </location>
</feature>
<evidence type="ECO:0000256" key="1">
    <source>
        <dbReference type="SAM" id="MobiDB-lite"/>
    </source>
</evidence>
<accession>A0A6A4H1C2</accession>
<dbReference type="Proteomes" id="UP000799118">
    <property type="component" value="Unassembled WGS sequence"/>
</dbReference>
<evidence type="ECO:0000313" key="3">
    <source>
        <dbReference type="Proteomes" id="UP000799118"/>
    </source>
</evidence>
<feature type="compositionally biased region" description="Basic and acidic residues" evidence="1">
    <location>
        <begin position="1"/>
        <end position="33"/>
    </location>
</feature>
<gene>
    <name evidence="2" type="ORF">BT96DRAFT_1001752</name>
</gene>
<evidence type="ECO:0000313" key="2">
    <source>
        <dbReference type="EMBL" id="KAE9390997.1"/>
    </source>
</evidence>
<proteinExistence type="predicted"/>
<reference evidence="2" key="1">
    <citation type="journal article" date="2019" name="Environ. Microbiol.">
        <title>Fungal ecological strategies reflected in gene transcription - a case study of two litter decomposers.</title>
        <authorList>
            <person name="Barbi F."/>
            <person name="Kohler A."/>
            <person name="Barry K."/>
            <person name="Baskaran P."/>
            <person name="Daum C."/>
            <person name="Fauchery L."/>
            <person name="Ihrmark K."/>
            <person name="Kuo A."/>
            <person name="LaButti K."/>
            <person name="Lipzen A."/>
            <person name="Morin E."/>
            <person name="Grigoriev I.V."/>
            <person name="Henrissat B."/>
            <person name="Lindahl B."/>
            <person name="Martin F."/>
        </authorList>
    </citation>
    <scope>NUCLEOTIDE SEQUENCE</scope>
    <source>
        <strain evidence="2">JB14</strain>
    </source>
</reference>